<reference evidence="2" key="1">
    <citation type="submission" date="2017-11" db="EMBL/GenBank/DDBJ databases">
        <authorList>
            <person name="Lima N.C."/>
            <person name="Parody-Merino A.M."/>
            <person name="Battley P.F."/>
            <person name="Fidler A.E."/>
            <person name="Prosdocimi F."/>
        </authorList>
    </citation>
    <scope>NUCLEOTIDE SEQUENCE [LARGE SCALE GENOMIC DNA]</scope>
</reference>
<evidence type="ECO:0000313" key="1">
    <source>
        <dbReference type="EMBL" id="PKU28813.1"/>
    </source>
</evidence>
<organism evidence="1 2">
    <name type="scientific">Limosa lapponica baueri</name>
    <dbReference type="NCBI Taxonomy" id="1758121"/>
    <lineage>
        <taxon>Eukaryota</taxon>
        <taxon>Metazoa</taxon>
        <taxon>Chordata</taxon>
        <taxon>Craniata</taxon>
        <taxon>Vertebrata</taxon>
        <taxon>Euteleostomi</taxon>
        <taxon>Archelosauria</taxon>
        <taxon>Archosauria</taxon>
        <taxon>Dinosauria</taxon>
        <taxon>Saurischia</taxon>
        <taxon>Theropoda</taxon>
        <taxon>Coelurosauria</taxon>
        <taxon>Aves</taxon>
        <taxon>Neognathae</taxon>
        <taxon>Neoaves</taxon>
        <taxon>Charadriiformes</taxon>
        <taxon>Scolopacidae</taxon>
        <taxon>Limosa</taxon>
    </lineage>
</organism>
<proteinExistence type="predicted"/>
<evidence type="ECO:0000313" key="2">
    <source>
        <dbReference type="Proteomes" id="UP000233556"/>
    </source>
</evidence>
<dbReference type="InterPro" id="IPR035992">
    <property type="entry name" value="Ricin_B-like_lectins"/>
</dbReference>
<keyword evidence="1" id="KW-0808">Transferase</keyword>
<dbReference type="Proteomes" id="UP000233556">
    <property type="component" value="Unassembled WGS sequence"/>
</dbReference>
<sequence>MAGAQGPKCHLGWDQLDPGWDHQALASSSGCSTHQGESILQSFLLGAVVLGICRTGTLAMSKNNPKKSVPHPALKLVNVATARCITVHNTTLAFEACDVNNKTDHIVWEHLQQPACLEADPSHRAPRVNACDSANPYQKWQFGNYHAD</sequence>
<dbReference type="OrthoDB" id="9982049at2759"/>
<reference evidence="2" key="2">
    <citation type="submission" date="2017-12" db="EMBL/GenBank/DDBJ databases">
        <title>Genome sequence of the Bar-tailed Godwit (Limosa lapponica baueri).</title>
        <authorList>
            <person name="Lima N.C.B."/>
            <person name="Parody-Merino A.M."/>
            <person name="Battley P.F."/>
            <person name="Fidler A.E."/>
            <person name="Prosdocimi F."/>
        </authorList>
    </citation>
    <scope>NUCLEOTIDE SEQUENCE [LARGE SCALE GENOMIC DNA]</scope>
</reference>
<gene>
    <name evidence="1" type="ORF">llap_20883</name>
</gene>
<dbReference type="AlphaFoldDB" id="A0A2I0T4U1"/>
<accession>A0A2I0T4U1</accession>
<dbReference type="EMBL" id="KZ519127">
    <property type="protein sequence ID" value="PKU28813.1"/>
    <property type="molecule type" value="Genomic_DNA"/>
</dbReference>
<dbReference type="SUPFAM" id="SSF50370">
    <property type="entry name" value="Ricin B-like lectins"/>
    <property type="match status" value="1"/>
</dbReference>
<keyword evidence="2" id="KW-1185">Reference proteome</keyword>
<name>A0A2I0T4U1_LIMLA</name>
<dbReference type="GO" id="GO:0016740">
    <property type="term" value="F:transferase activity"/>
    <property type="evidence" value="ECO:0007669"/>
    <property type="project" value="UniProtKB-KW"/>
</dbReference>
<protein>
    <submittedName>
        <fullName evidence="1">Polypeptide n-acetylgalactosaminyltransferase 5</fullName>
    </submittedName>
</protein>